<organism evidence="3 4">
    <name type="scientific">Stentor coeruleus</name>
    <dbReference type="NCBI Taxonomy" id="5963"/>
    <lineage>
        <taxon>Eukaryota</taxon>
        <taxon>Sar</taxon>
        <taxon>Alveolata</taxon>
        <taxon>Ciliophora</taxon>
        <taxon>Postciliodesmatophora</taxon>
        <taxon>Heterotrichea</taxon>
        <taxon>Heterotrichida</taxon>
        <taxon>Stentoridae</taxon>
        <taxon>Stentor</taxon>
    </lineage>
</organism>
<feature type="coiled-coil region" evidence="1">
    <location>
        <begin position="27"/>
        <end position="132"/>
    </location>
</feature>
<dbReference type="EMBL" id="MPUH01000018">
    <property type="protein sequence ID" value="OMJ94995.1"/>
    <property type="molecule type" value="Genomic_DNA"/>
</dbReference>
<name>A0A1R2D160_9CILI</name>
<keyword evidence="4" id="KW-1185">Reference proteome</keyword>
<evidence type="ECO:0000256" key="1">
    <source>
        <dbReference type="SAM" id="Coils"/>
    </source>
</evidence>
<reference evidence="3 4" key="1">
    <citation type="submission" date="2016-11" db="EMBL/GenBank/DDBJ databases">
        <title>The macronuclear genome of Stentor coeruleus: a giant cell with tiny introns.</title>
        <authorList>
            <person name="Slabodnick M."/>
            <person name="Ruby J.G."/>
            <person name="Reiff S.B."/>
            <person name="Swart E.C."/>
            <person name="Gosai S."/>
            <person name="Prabakaran S."/>
            <person name="Witkowska E."/>
            <person name="Larue G.E."/>
            <person name="Fisher S."/>
            <person name="Freeman R.M."/>
            <person name="Gunawardena J."/>
            <person name="Chu W."/>
            <person name="Stover N.A."/>
            <person name="Gregory B.D."/>
            <person name="Nowacki M."/>
            <person name="Derisi J."/>
            <person name="Roy S.W."/>
            <person name="Marshall W.F."/>
            <person name="Sood P."/>
        </authorList>
    </citation>
    <scope>NUCLEOTIDE SEQUENCE [LARGE SCALE GENOMIC DNA]</scope>
    <source>
        <strain evidence="3">WM001</strain>
    </source>
</reference>
<comment type="caution">
    <text evidence="3">The sequence shown here is derived from an EMBL/GenBank/DDBJ whole genome shotgun (WGS) entry which is preliminary data.</text>
</comment>
<proteinExistence type="predicted"/>
<evidence type="ECO:0000256" key="2">
    <source>
        <dbReference type="SAM" id="MobiDB-lite"/>
    </source>
</evidence>
<feature type="region of interest" description="Disordered" evidence="2">
    <location>
        <begin position="248"/>
        <end position="267"/>
    </location>
</feature>
<feature type="coiled-coil region" evidence="1">
    <location>
        <begin position="286"/>
        <end position="362"/>
    </location>
</feature>
<keyword evidence="1" id="KW-0175">Coiled coil</keyword>
<evidence type="ECO:0000313" key="3">
    <source>
        <dbReference type="EMBL" id="OMJ94995.1"/>
    </source>
</evidence>
<evidence type="ECO:0000313" key="4">
    <source>
        <dbReference type="Proteomes" id="UP000187209"/>
    </source>
</evidence>
<dbReference type="AlphaFoldDB" id="A0A1R2D160"/>
<dbReference type="OrthoDB" id="324636at2759"/>
<sequence>MSIQDSNEILFEDKLDDSSDSLKDTLLAKCRETIENLYEEIESQKRQRREAELLCKENEGKLQTLEKKLKEYSCKILEYKEQNENLQHLNQNLNFNKTNSAENEISKLKEQLEESQQTIDDLNFKCERLTMQSKITETLTGSLKQAQEDYQKYLKEEKYILENKEKELKDKYDLLETKMKNRYQNKELQLKQEITESIQEIQKSLEINNLEHSKIRSENLNLKETIKNLNENLTNLDHSYKEQIERLEQENCNSKSPKSDKSFISEKSNSIQKYDKIKTQSTIVREKELENLIKILEEKYRNSEIRYAECKKNYEDLQKENEYLNSEMQKEIGKNQDKDEEIKVLNDRERVLVEEIKGLKEQIIKGNEQKNECSRINIKALLDKDYEHKVEEYKGKIGELHTENKTLRTKLEQCYMEIQRIKTSKEISSYELKESPKMYELGTKEPNVEEVHRLRMKIKKMQKHKISTEQKLINLKEDFGILEEKIKQDSLFFRNETMRKDDELNRIKKKFETKLREIYAENCLVIEQLRTDLLRLHNEIRNRDSKDSCYWISKNLEDLIKRIPSY</sequence>
<gene>
    <name evidence="3" type="ORF">SteCoe_1688</name>
</gene>
<dbReference type="Proteomes" id="UP000187209">
    <property type="component" value="Unassembled WGS sequence"/>
</dbReference>
<protein>
    <submittedName>
        <fullName evidence="3">Uncharacterized protein</fullName>
    </submittedName>
</protein>
<accession>A0A1R2D160</accession>